<dbReference type="Gene3D" id="3.30.572.10">
    <property type="entry name" value="Thymidylate synthase/dCMP hydroxymethylase domain"/>
    <property type="match status" value="1"/>
</dbReference>
<dbReference type="EMBL" id="BSVB01000001">
    <property type="protein sequence ID" value="GMA94921.1"/>
    <property type="molecule type" value="Genomic_DNA"/>
</dbReference>
<dbReference type="SUPFAM" id="SSF55831">
    <property type="entry name" value="Thymidylate synthase/dCMP hydroxymethylase"/>
    <property type="match status" value="1"/>
</dbReference>
<dbReference type="Pfam" id="PF00303">
    <property type="entry name" value="Thymidylat_synt"/>
    <property type="match status" value="1"/>
</dbReference>
<reference evidence="5" key="1">
    <citation type="journal article" date="2019" name="Int. J. Syst. Evol. Microbiol.">
        <title>The Global Catalogue of Microorganisms (GCM) 10K type strain sequencing project: providing services to taxonomists for standard genome sequencing and annotation.</title>
        <authorList>
            <consortium name="The Broad Institute Genomics Platform"/>
            <consortium name="The Broad Institute Genome Sequencing Center for Infectious Disease"/>
            <person name="Wu L."/>
            <person name="Ma J."/>
        </authorList>
    </citation>
    <scope>NUCLEOTIDE SEQUENCE [LARGE SCALE GENOMIC DNA]</scope>
    <source>
        <strain evidence="5">NBRC 108894</strain>
    </source>
</reference>
<dbReference type="InterPro" id="IPR023451">
    <property type="entry name" value="Thymidate_synth/dCMP_Mease_dom"/>
</dbReference>
<organism evidence="4 5">
    <name type="scientific">Pseudolysinimonas kribbensis</name>
    <dbReference type="NCBI Taxonomy" id="433641"/>
    <lineage>
        <taxon>Bacteria</taxon>
        <taxon>Bacillati</taxon>
        <taxon>Actinomycetota</taxon>
        <taxon>Actinomycetes</taxon>
        <taxon>Micrococcales</taxon>
        <taxon>Microbacteriaceae</taxon>
        <taxon>Pseudolysinimonas</taxon>
    </lineage>
</organism>
<dbReference type="RefSeq" id="WP_284253791.1">
    <property type="nucleotide sequence ID" value="NZ_BAAAQO010000002.1"/>
</dbReference>
<dbReference type="InterPro" id="IPR045097">
    <property type="entry name" value="Thymidate_synth/dCMP_Mease"/>
</dbReference>
<accession>A0ABQ6K5C0</accession>
<keyword evidence="1" id="KW-0489">Methyltransferase</keyword>
<dbReference type="PANTHER" id="PTHR11548:SF1">
    <property type="entry name" value="THYMIDYLATE SYNTHASE 1"/>
    <property type="match status" value="1"/>
</dbReference>
<evidence type="ECO:0000256" key="1">
    <source>
        <dbReference type="ARBA" id="ARBA00022603"/>
    </source>
</evidence>
<keyword evidence="5" id="KW-1185">Reference proteome</keyword>
<evidence type="ECO:0000259" key="3">
    <source>
        <dbReference type="Pfam" id="PF00303"/>
    </source>
</evidence>
<evidence type="ECO:0000313" key="5">
    <source>
        <dbReference type="Proteomes" id="UP001157034"/>
    </source>
</evidence>
<gene>
    <name evidence="4" type="ORF">GCM10025881_17450</name>
</gene>
<sequence length="219" mass="23815">MTAPDVDAATIGEAWLGIADRILRDGGVDAYDGLPIVELENVTIRVAAPRADDAIVAELGDPERLAWMHANFTDFARVPALGDARSYASRLYAYGETDRDQVRWVIERLRRDPASRSATITTFEPLLDDSYIPCVSLLDFWIRDGALCQVVYAHSIDFGAKGYGNLVELAFLQETVAAALGLPVGDLTFVIKSAHVYDTEAAYMTGVLAETTAATVKSK</sequence>
<evidence type="ECO:0000313" key="4">
    <source>
        <dbReference type="EMBL" id="GMA94921.1"/>
    </source>
</evidence>
<dbReference type="PANTHER" id="PTHR11548">
    <property type="entry name" value="THYMIDYLATE SYNTHASE 1"/>
    <property type="match status" value="1"/>
</dbReference>
<dbReference type="Proteomes" id="UP001157034">
    <property type="component" value="Unassembled WGS sequence"/>
</dbReference>
<feature type="domain" description="Thymidylate synthase/dCMP hydroxymethylase" evidence="3">
    <location>
        <begin position="81"/>
        <end position="210"/>
    </location>
</feature>
<proteinExistence type="predicted"/>
<name>A0ABQ6K5C0_9MICO</name>
<comment type="caution">
    <text evidence="4">The sequence shown here is derived from an EMBL/GenBank/DDBJ whole genome shotgun (WGS) entry which is preliminary data.</text>
</comment>
<dbReference type="InterPro" id="IPR036926">
    <property type="entry name" value="Thymidate_synth/dCMP_Mease_sf"/>
</dbReference>
<protein>
    <submittedName>
        <fullName evidence="4">Thymidylate synthase</fullName>
    </submittedName>
</protein>
<evidence type="ECO:0000256" key="2">
    <source>
        <dbReference type="ARBA" id="ARBA00022679"/>
    </source>
</evidence>
<keyword evidence="2" id="KW-0808">Transferase</keyword>